<dbReference type="InterPro" id="IPR036097">
    <property type="entry name" value="HisK_dim/P_sf"/>
</dbReference>
<evidence type="ECO:0000256" key="2">
    <source>
        <dbReference type="ARBA" id="ARBA00012438"/>
    </source>
</evidence>
<evidence type="ECO:0000256" key="4">
    <source>
        <dbReference type="ARBA" id="ARBA00022679"/>
    </source>
</evidence>
<dbReference type="Gene3D" id="1.10.287.130">
    <property type="match status" value="1"/>
</dbReference>
<dbReference type="Gene3D" id="3.30.450.40">
    <property type="match status" value="2"/>
</dbReference>
<comment type="catalytic activity">
    <reaction evidence="1">
        <text>ATP + protein L-histidine = ADP + protein N-phospho-L-histidine.</text>
        <dbReference type="EC" id="2.7.13.3"/>
    </reaction>
</comment>
<sequence>MLSAFFTRPRVFPKFRLAKVSPSNWLEYPEKQNAQLRRIVDRVRNSLELRVVLQTATDELATLLKLDRCSFLWYFHDTKRVQLVCESGNVDRLHRKAFAPGYYPLAMFGFTATAIARGELSITSGLSSGTSLVRSLRHWILPWRKRDEQPPPLVLGAIANLLVPVNSQGGSNGFIACLSDKPRHWSPAEVEFIQSIAQQLEIAIRQAQLYEQTQKQAQRERLVNQITAQTRQSFELGTILSGAIAQLLEALKVDRCLVHLVEDPGDYESEPVVEAAMDETNDRAAFRLKHLYEVCRPPFTGTIDAFDTNGPITRWVIQNRRRVVIADVTQDDRIGPHNEEYQQAEIKSSLVVPVQNKEKLHAILYLNQCSHTRYWSKNDQKLTQAVADQLAISIQQAHLYAQTKQQAAESAAQAHHLAETLNELRLTQAQLIQSEKMSSLGRLVAGVAHEINNPINFIYGNVPYVETYIHDLLYLLKEYEARTPEPDEALQAMIAEVELDFLRGDLPRILDSMRSGAERIRQIVLSLRNFSRLDEAQRKRVNLHEGIESTLLVLKTHFKEDIEIIRQYGDLPLVECYPGDLNQVFLNLLLNAIEALSTWQGKKAIAICTDMIAATNNQPEMVRVVITDTGPGIPHNLQHQIFDPFFTTKEVGQGVGLGLTVSYQTIVNQHHGYLKFYSEPKFGAEFMIEIPVHHAPVHHPADSK</sequence>
<dbReference type="SUPFAM" id="SSF55874">
    <property type="entry name" value="ATPase domain of HSP90 chaperone/DNA topoisomerase II/histidine kinase"/>
    <property type="match status" value="1"/>
</dbReference>
<dbReference type="Pfam" id="PF02518">
    <property type="entry name" value="HATPase_c"/>
    <property type="match status" value="1"/>
</dbReference>
<dbReference type="InterPro" id="IPR003018">
    <property type="entry name" value="GAF"/>
</dbReference>
<dbReference type="Gene3D" id="3.30.565.10">
    <property type="entry name" value="Histidine kinase-like ATPase, C-terminal domain"/>
    <property type="match status" value="1"/>
</dbReference>
<dbReference type="SUPFAM" id="SSF55781">
    <property type="entry name" value="GAF domain-like"/>
    <property type="match status" value="2"/>
</dbReference>
<keyword evidence="4" id="KW-0808">Transferase</keyword>
<evidence type="ECO:0000256" key="7">
    <source>
        <dbReference type="ARBA" id="ARBA00022840"/>
    </source>
</evidence>
<dbReference type="EC" id="2.7.13.3" evidence="2"/>
<dbReference type="Pfam" id="PF01590">
    <property type="entry name" value="GAF"/>
    <property type="match status" value="2"/>
</dbReference>
<dbReference type="RefSeq" id="WP_190448905.1">
    <property type="nucleotide sequence ID" value="NZ_JAMPLM010000009.1"/>
</dbReference>
<keyword evidence="12" id="KW-1185">Reference proteome</keyword>
<dbReference type="InterPro" id="IPR029016">
    <property type="entry name" value="GAF-like_dom_sf"/>
</dbReference>
<keyword evidence="7" id="KW-0067">ATP-binding</keyword>
<protein>
    <recommendedName>
        <fullName evidence="2">histidine kinase</fullName>
        <ecNumber evidence="2">2.7.13.3</ecNumber>
    </recommendedName>
</protein>
<gene>
    <name evidence="11" type="ORF">NDI38_11880</name>
</gene>
<dbReference type="CDD" id="cd00082">
    <property type="entry name" value="HisKA"/>
    <property type="match status" value="1"/>
</dbReference>
<dbReference type="InterPro" id="IPR036890">
    <property type="entry name" value="HATPase_C_sf"/>
</dbReference>
<evidence type="ECO:0000256" key="5">
    <source>
        <dbReference type="ARBA" id="ARBA00022741"/>
    </source>
</evidence>
<dbReference type="PANTHER" id="PTHR43065">
    <property type="entry name" value="SENSOR HISTIDINE KINASE"/>
    <property type="match status" value="1"/>
</dbReference>
<keyword evidence="3" id="KW-0597">Phosphoprotein</keyword>
<evidence type="ECO:0000256" key="6">
    <source>
        <dbReference type="ARBA" id="ARBA00022777"/>
    </source>
</evidence>
<accession>A0ABV0KIR8</accession>
<reference evidence="11 12" key="1">
    <citation type="submission" date="2022-04" db="EMBL/GenBank/DDBJ databases">
        <title>Positive selection, recombination, and allopatry shape intraspecific diversity of widespread and dominant cyanobacteria.</title>
        <authorList>
            <person name="Wei J."/>
            <person name="Shu W."/>
            <person name="Hu C."/>
        </authorList>
    </citation>
    <scope>NUCLEOTIDE SEQUENCE [LARGE SCALE GENOMIC DNA]</scope>
    <source>
        <strain evidence="11 12">AS-A4</strain>
    </source>
</reference>
<evidence type="ECO:0000256" key="1">
    <source>
        <dbReference type="ARBA" id="ARBA00000085"/>
    </source>
</evidence>
<dbReference type="InterPro" id="IPR004358">
    <property type="entry name" value="Sig_transdc_His_kin-like_C"/>
</dbReference>
<dbReference type="SUPFAM" id="SSF47384">
    <property type="entry name" value="Homodimeric domain of signal transducing histidine kinase"/>
    <property type="match status" value="1"/>
</dbReference>
<dbReference type="SMART" id="SM00387">
    <property type="entry name" value="HATPase_c"/>
    <property type="match status" value="1"/>
</dbReference>
<dbReference type="EMBL" id="JAMPLM010000009">
    <property type="protein sequence ID" value="MEP1059138.1"/>
    <property type="molecule type" value="Genomic_DNA"/>
</dbReference>
<proteinExistence type="predicted"/>
<dbReference type="InterPro" id="IPR005467">
    <property type="entry name" value="His_kinase_dom"/>
</dbReference>
<keyword evidence="8" id="KW-0902">Two-component regulatory system</keyword>
<evidence type="ECO:0000313" key="12">
    <source>
        <dbReference type="Proteomes" id="UP001476950"/>
    </source>
</evidence>
<dbReference type="InterPro" id="IPR003661">
    <property type="entry name" value="HisK_dim/P_dom"/>
</dbReference>
<evidence type="ECO:0000259" key="10">
    <source>
        <dbReference type="PROSITE" id="PS50109"/>
    </source>
</evidence>
<keyword evidence="5" id="KW-0547">Nucleotide-binding</keyword>
<feature type="coiled-coil region" evidence="9">
    <location>
        <begin position="193"/>
        <end position="220"/>
    </location>
</feature>
<evidence type="ECO:0000256" key="3">
    <source>
        <dbReference type="ARBA" id="ARBA00022553"/>
    </source>
</evidence>
<evidence type="ECO:0000256" key="8">
    <source>
        <dbReference type="ARBA" id="ARBA00023012"/>
    </source>
</evidence>
<dbReference type="InterPro" id="IPR003594">
    <property type="entry name" value="HATPase_dom"/>
</dbReference>
<dbReference type="Proteomes" id="UP001476950">
    <property type="component" value="Unassembled WGS sequence"/>
</dbReference>
<evidence type="ECO:0000256" key="9">
    <source>
        <dbReference type="SAM" id="Coils"/>
    </source>
</evidence>
<evidence type="ECO:0000313" key="11">
    <source>
        <dbReference type="EMBL" id="MEP1059138.1"/>
    </source>
</evidence>
<dbReference type="PRINTS" id="PR00344">
    <property type="entry name" value="BCTRLSENSOR"/>
</dbReference>
<keyword evidence="9" id="KW-0175">Coiled coil</keyword>
<dbReference type="SMART" id="SM00388">
    <property type="entry name" value="HisKA"/>
    <property type="match status" value="1"/>
</dbReference>
<feature type="domain" description="Histidine kinase" evidence="10">
    <location>
        <begin position="446"/>
        <end position="694"/>
    </location>
</feature>
<comment type="caution">
    <text evidence="11">The sequence shown here is derived from an EMBL/GenBank/DDBJ whole genome shotgun (WGS) entry which is preliminary data.</text>
</comment>
<dbReference type="PROSITE" id="PS50109">
    <property type="entry name" value="HIS_KIN"/>
    <property type="match status" value="1"/>
</dbReference>
<organism evidence="11 12">
    <name type="scientific">Stenomitos frigidus AS-A4</name>
    <dbReference type="NCBI Taxonomy" id="2933935"/>
    <lineage>
        <taxon>Bacteria</taxon>
        <taxon>Bacillati</taxon>
        <taxon>Cyanobacteriota</taxon>
        <taxon>Cyanophyceae</taxon>
        <taxon>Leptolyngbyales</taxon>
        <taxon>Leptolyngbyaceae</taxon>
        <taxon>Stenomitos</taxon>
    </lineage>
</organism>
<keyword evidence="6" id="KW-0418">Kinase</keyword>
<name>A0ABV0KIR8_9CYAN</name>
<dbReference type="SMART" id="SM00065">
    <property type="entry name" value="GAF"/>
    <property type="match status" value="2"/>
</dbReference>
<dbReference type="PANTHER" id="PTHR43065:SF10">
    <property type="entry name" value="PEROXIDE STRESS-ACTIVATED HISTIDINE KINASE MAK3"/>
    <property type="match status" value="1"/>
</dbReference>